<dbReference type="Proteomes" id="UP001295684">
    <property type="component" value="Unassembled WGS sequence"/>
</dbReference>
<protein>
    <submittedName>
        <fullName evidence="2">Uncharacterized protein</fullName>
    </submittedName>
</protein>
<reference evidence="2" key="1">
    <citation type="submission" date="2023-07" db="EMBL/GenBank/DDBJ databases">
        <authorList>
            <consortium name="AG Swart"/>
            <person name="Singh M."/>
            <person name="Singh A."/>
            <person name="Seah K."/>
            <person name="Emmerich C."/>
        </authorList>
    </citation>
    <scope>NUCLEOTIDE SEQUENCE</scope>
    <source>
        <strain evidence="2">DP1</strain>
    </source>
</reference>
<sequence length="199" mass="22507">MVKILTLALVLCCAYAAVFEIDFIDSTKIVAEFGESPHEVLFHTENYQSGGACKSNALVCVKTDETYELKTGDKAFGFNPSNTGWACSDYLTYFSNSTIQFIGKQQDLYWSADGIAFTEDEETESDDANLKSRRSTKYIFDEESFAHTNFPTGKEVEYFGCFQVDRHAHLYDPIIMTDLEMLKIKIDPETESVKNLLSE</sequence>
<proteinExistence type="predicted"/>
<name>A0AAD1XYL1_EUPCR</name>
<comment type="caution">
    <text evidence="2">The sequence shown here is derived from an EMBL/GenBank/DDBJ whole genome shotgun (WGS) entry which is preliminary data.</text>
</comment>
<evidence type="ECO:0000313" key="3">
    <source>
        <dbReference type="Proteomes" id="UP001295684"/>
    </source>
</evidence>
<organism evidence="2 3">
    <name type="scientific">Euplotes crassus</name>
    <dbReference type="NCBI Taxonomy" id="5936"/>
    <lineage>
        <taxon>Eukaryota</taxon>
        <taxon>Sar</taxon>
        <taxon>Alveolata</taxon>
        <taxon>Ciliophora</taxon>
        <taxon>Intramacronucleata</taxon>
        <taxon>Spirotrichea</taxon>
        <taxon>Hypotrichia</taxon>
        <taxon>Euplotida</taxon>
        <taxon>Euplotidae</taxon>
        <taxon>Moneuplotes</taxon>
    </lineage>
</organism>
<keyword evidence="1" id="KW-0732">Signal</keyword>
<feature type="signal peptide" evidence="1">
    <location>
        <begin position="1"/>
        <end position="16"/>
    </location>
</feature>
<gene>
    <name evidence="2" type="ORF">ECRASSUSDP1_LOCUS22475</name>
</gene>
<dbReference type="EMBL" id="CAMPGE010023053">
    <property type="protein sequence ID" value="CAI2381031.1"/>
    <property type="molecule type" value="Genomic_DNA"/>
</dbReference>
<keyword evidence="3" id="KW-1185">Reference proteome</keyword>
<accession>A0AAD1XYL1</accession>
<evidence type="ECO:0000313" key="2">
    <source>
        <dbReference type="EMBL" id="CAI2381031.1"/>
    </source>
</evidence>
<evidence type="ECO:0000256" key="1">
    <source>
        <dbReference type="SAM" id="SignalP"/>
    </source>
</evidence>
<feature type="chain" id="PRO_5041992632" evidence="1">
    <location>
        <begin position="17"/>
        <end position="199"/>
    </location>
</feature>
<dbReference type="AlphaFoldDB" id="A0AAD1XYL1"/>